<accession>A0ABT8IMH4</accession>
<dbReference type="Gene3D" id="3.60.15.10">
    <property type="entry name" value="Ribonuclease Z/Hydroxyacylglutathione hydrolase-like"/>
    <property type="match status" value="1"/>
</dbReference>
<dbReference type="InterPro" id="IPR036866">
    <property type="entry name" value="RibonucZ/Hydroxyglut_hydro"/>
</dbReference>
<dbReference type="Proteomes" id="UP001174196">
    <property type="component" value="Unassembled WGS sequence"/>
</dbReference>
<name>A0ABT8IMH4_9BACL</name>
<evidence type="ECO:0000313" key="2">
    <source>
        <dbReference type="Proteomes" id="UP001174196"/>
    </source>
</evidence>
<dbReference type="EMBL" id="JANRHH010000035">
    <property type="protein sequence ID" value="MDN4593991.1"/>
    <property type="molecule type" value="Genomic_DNA"/>
</dbReference>
<gene>
    <name evidence="1" type="ORF">NWF35_08760</name>
</gene>
<protein>
    <recommendedName>
        <fullName evidence="3">Metallo-beta-lactamase domain-containing protein</fullName>
    </recommendedName>
</protein>
<sequence length="65" mass="7316">MPPEQAVSAAVVLRAKKLVPIHYGAFHNPPIYNETPDLVDRLTESARQQNVVLEMLEPKQSVHIE</sequence>
<dbReference type="RefSeq" id="WP_301238673.1">
    <property type="nucleotide sequence ID" value="NZ_JANRHH010000035.1"/>
</dbReference>
<evidence type="ECO:0000313" key="1">
    <source>
        <dbReference type="EMBL" id="MDN4593991.1"/>
    </source>
</evidence>
<evidence type="ECO:0008006" key="3">
    <source>
        <dbReference type="Google" id="ProtNLM"/>
    </source>
</evidence>
<organism evidence="1 2">
    <name type="scientific">Polycladomyces subterraneus</name>
    <dbReference type="NCBI Taxonomy" id="1016997"/>
    <lineage>
        <taxon>Bacteria</taxon>
        <taxon>Bacillati</taxon>
        <taxon>Bacillota</taxon>
        <taxon>Bacilli</taxon>
        <taxon>Bacillales</taxon>
        <taxon>Thermoactinomycetaceae</taxon>
        <taxon>Polycladomyces</taxon>
    </lineage>
</organism>
<keyword evidence="2" id="KW-1185">Reference proteome</keyword>
<proteinExistence type="predicted"/>
<comment type="caution">
    <text evidence="1">The sequence shown here is derived from an EMBL/GenBank/DDBJ whole genome shotgun (WGS) entry which is preliminary data.</text>
</comment>
<reference evidence="1" key="1">
    <citation type="submission" date="2022-08" db="EMBL/GenBank/DDBJ databases">
        <title>Polycladomyces zharkentsis sp. nov., a novel thermophilic CMC and starch-degrading bacterium isolated from a geothermal spring in Kazakhstan.</title>
        <authorList>
            <person name="Mashzhan A."/>
            <person name="Kistaubaeva A."/>
            <person name="Javier-Lopez R."/>
            <person name="Birkeland N.-K."/>
        </authorList>
    </citation>
    <scope>NUCLEOTIDE SEQUENCE</scope>
    <source>
        <strain evidence="1">KSR 13</strain>
    </source>
</reference>